<dbReference type="PANTHER" id="PTHR46759">
    <property type="entry name" value="LEUCINE-RICH REPEAT-CONTAINING PROTEIN 72"/>
    <property type="match status" value="1"/>
</dbReference>
<evidence type="ECO:0000313" key="3">
    <source>
        <dbReference type="Proteomes" id="UP001642483"/>
    </source>
</evidence>
<accession>A0ABP0FPY3</accession>
<feature type="region of interest" description="Disordered" evidence="1">
    <location>
        <begin position="1240"/>
        <end position="1271"/>
    </location>
</feature>
<feature type="region of interest" description="Disordered" evidence="1">
    <location>
        <begin position="872"/>
        <end position="894"/>
    </location>
</feature>
<keyword evidence="3" id="KW-1185">Reference proteome</keyword>
<organism evidence="2 3">
    <name type="scientific">Clavelina lepadiformis</name>
    <name type="common">Light-bulb sea squirt</name>
    <name type="synonym">Ascidia lepadiformis</name>
    <dbReference type="NCBI Taxonomy" id="159417"/>
    <lineage>
        <taxon>Eukaryota</taxon>
        <taxon>Metazoa</taxon>
        <taxon>Chordata</taxon>
        <taxon>Tunicata</taxon>
        <taxon>Ascidiacea</taxon>
        <taxon>Aplousobranchia</taxon>
        <taxon>Clavelinidae</taxon>
        <taxon>Clavelina</taxon>
    </lineage>
</organism>
<name>A0ABP0FPY3_CLALP</name>
<feature type="compositionally biased region" description="Basic and acidic residues" evidence="1">
    <location>
        <begin position="959"/>
        <end position="970"/>
    </location>
</feature>
<comment type="caution">
    <text evidence="2">The sequence shown here is derived from an EMBL/GenBank/DDBJ whole genome shotgun (WGS) entry which is preliminary data.</text>
</comment>
<dbReference type="Gene3D" id="3.80.10.10">
    <property type="entry name" value="Ribonuclease Inhibitor"/>
    <property type="match status" value="1"/>
</dbReference>
<feature type="compositionally biased region" description="Basic and acidic residues" evidence="1">
    <location>
        <begin position="706"/>
        <end position="716"/>
    </location>
</feature>
<evidence type="ECO:0000256" key="1">
    <source>
        <dbReference type="SAM" id="MobiDB-lite"/>
    </source>
</evidence>
<dbReference type="EMBL" id="CAWYQH010000079">
    <property type="protein sequence ID" value="CAK8681103.1"/>
    <property type="molecule type" value="Genomic_DNA"/>
</dbReference>
<sequence>MKITNKILCHRVRGNLSKAKYLDICGLGIGAVEGLESCPILESLDMSRNCLEEFENFECCKNLWRINLANNQMRCLTGFSQLFAIGTLDLSNNFLTWNELARLRHIHILDLRLHANEDLEKDTYYRLHVIDCLPLVWMLDGRLITSAERLQVSQFYHDSALSNRPVRHKLNDKSILNSRTEQCGHIHGIRTCHFTANFPINEPHNSNTDKRRLEFLAENLQEDIKIKEHSFKRAVRRCLSENALKQILQLRHEDKEKCNMLLLLLVASLEFNLPEMLIEQTLDVASLNPMFNVDIRQLFTLDPASRTEVVSLLVSACKLERDVEKPTSSNFTSGGLYDRLYLCLYHSVLHLVRKVSRDHRKKNRLSSWHKIPDKNQFKRPQTAPASYRHSSASRFYLSPKVSKLEWKAHQGLLASELVLLLSVVPSFYHLIAQSNNSVCDILRVATGDNRLAPKLAQLSRELALHGGDVDLLYREICKSVITRIELAAINSSKTRNSFVGTESDSEYQALEVGQISSNTTQARFILNTSSAYPRRPKSAILRSGEHLTSGRSRQMSAITTSRQTQHIELGSRILLGAQNSAKVIALPEPHVALVQMDGVPAANGSITVQVRDLEKHYCYVDVSKLEYDRRIGSWKPQGAVGDRITLHSKSTIDITDSSSDETLQTTPSNYSTARQAIGYTPDKIPKLDGAVALVAIPSTASSFRSPHGERKKREVSPPRTAGCPTSGSIMLMTDDTSHNKLFTSQDQLHLVAESKPQRPLSALFCEKMDLSLSKAAFQAEMLSSESIDMREADKEPGQKTFLTESLRHEDDMVIGEDASYGEGFQHRVYHGIPSHLFHDQHYQNATVLDEGWDKLHPNSLDGDMESLTRDMEVATERKREEDKNQPPDEQLPDIESLLPDQQNRDERAVAQAIYSSPPLVSIPMPSLDTASIDENDPNRGGTNCDDESNPGLQVNAGSDETKVETRARDVEVDEEDESTLDIGNDLHKEFQNQHESTEEKQIVDSAVENGQESGGKTLENLQAEHNVRRRVQSARIPKHIKPEQEKSRPLSAVVNRQKHVMFHEGVDERDDSRPGSASSFQLRRTEAWRSSASSGSVGFVDIVNDPDEMTPHVGFVVDKKATKSKMKAVKFRRGMRRPPPQRPTSPDQLSIDLKRSVSPLFPTSPLISNRKLDVDKINSSRKNVTSPDTARSRVLKGSTHLASNWLADGRNIHQENFESRQLITSPRLPGYLEGVGLLPQKVNKPQTPKSVTPTSDVALHNLPSRPVKPFSRLPHTCYRRSHETGQNVQASSLGGSLVWNRPRFSTLDQVKQLSGKLHSRQGVQSPSTKRL</sequence>
<feature type="region of interest" description="Disordered" evidence="1">
    <location>
        <begin position="1129"/>
        <end position="1149"/>
    </location>
</feature>
<dbReference type="PROSITE" id="PS51450">
    <property type="entry name" value="LRR"/>
    <property type="match status" value="1"/>
</dbReference>
<gene>
    <name evidence="2" type="ORF">CVLEPA_LOCUS11340</name>
</gene>
<dbReference type="InterPro" id="IPR032675">
    <property type="entry name" value="LRR_dom_sf"/>
</dbReference>
<dbReference type="SUPFAM" id="SSF52058">
    <property type="entry name" value="L domain-like"/>
    <property type="match status" value="1"/>
</dbReference>
<feature type="region of interest" description="Disordered" evidence="1">
    <location>
        <begin position="1310"/>
        <end position="1331"/>
    </location>
</feature>
<feature type="compositionally biased region" description="Polar residues" evidence="1">
    <location>
        <begin position="1243"/>
        <end position="1255"/>
    </location>
</feature>
<feature type="compositionally biased region" description="Basic and acidic residues" evidence="1">
    <location>
        <begin position="872"/>
        <end position="886"/>
    </location>
</feature>
<dbReference type="InterPro" id="IPR001611">
    <property type="entry name" value="Leu-rich_rpt"/>
</dbReference>
<feature type="region of interest" description="Disordered" evidence="1">
    <location>
        <begin position="914"/>
        <end position="978"/>
    </location>
</feature>
<feature type="compositionally biased region" description="Polar residues" evidence="1">
    <location>
        <begin position="1321"/>
        <end position="1331"/>
    </location>
</feature>
<dbReference type="Proteomes" id="UP001642483">
    <property type="component" value="Unassembled WGS sequence"/>
</dbReference>
<feature type="compositionally biased region" description="Polar residues" evidence="1">
    <location>
        <begin position="549"/>
        <end position="561"/>
    </location>
</feature>
<feature type="region of interest" description="Disordered" evidence="1">
    <location>
        <begin position="537"/>
        <end position="561"/>
    </location>
</feature>
<proteinExistence type="predicted"/>
<reference evidence="2 3" key="1">
    <citation type="submission" date="2024-02" db="EMBL/GenBank/DDBJ databases">
        <authorList>
            <person name="Daric V."/>
            <person name="Darras S."/>
        </authorList>
    </citation>
    <scope>NUCLEOTIDE SEQUENCE [LARGE SCALE GENOMIC DNA]</scope>
</reference>
<dbReference type="InterPro" id="IPR042655">
    <property type="entry name" value="LRC72"/>
</dbReference>
<protein>
    <submittedName>
        <fullName evidence="2">Uncharacterized protein</fullName>
    </submittedName>
</protein>
<evidence type="ECO:0000313" key="2">
    <source>
        <dbReference type="EMBL" id="CAK8681103.1"/>
    </source>
</evidence>
<feature type="region of interest" description="Disordered" evidence="1">
    <location>
        <begin position="702"/>
        <end position="726"/>
    </location>
</feature>
<dbReference type="PANTHER" id="PTHR46759:SF2">
    <property type="match status" value="1"/>
</dbReference>